<dbReference type="EC" id="3.5.1.28" evidence="2"/>
<dbReference type="RefSeq" id="WP_167863354.1">
    <property type="nucleotide sequence ID" value="NZ_AP024329.1"/>
</dbReference>
<dbReference type="InterPro" id="IPR051206">
    <property type="entry name" value="NAMLAA_amidase_2"/>
</dbReference>
<dbReference type="SUPFAM" id="SSF55846">
    <property type="entry name" value="N-acetylmuramoyl-L-alanine amidase-like"/>
    <property type="match status" value="1"/>
</dbReference>
<accession>A0ABM7N534</accession>
<dbReference type="Pfam" id="PF01510">
    <property type="entry name" value="Amidase_2"/>
    <property type="match status" value="1"/>
</dbReference>
<organism evidence="6 7">
    <name type="scientific">Erwinia rhapontici</name>
    <name type="common">Pectobacterium rhapontici</name>
    <dbReference type="NCBI Taxonomy" id="55212"/>
    <lineage>
        <taxon>Bacteria</taxon>
        <taxon>Pseudomonadati</taxon>
        <taxon>Pseudomonadota</taxon>
        <taxon>Gammaproteobacteria</taxon>
        <taxon>Enterobacterales</taxon>
        <taxon>Erwiniaceae</taxon>
        <taxon>Erwinia</taxon>
    </lineage>
</organism>
<evidence type="ECO:0000256" key="4">
    <source>
        <dbReference type="ARBA" id="ARBA00023316"/>
    </source>
</evidence>
<dbReference type="PANTHER" id="PTHR30417:SF1">
    <property type="entry name" value="N-ACETYLMURAMOYL-L-ALANINE AMIDASE AMID"/>
    <property type="match status" value="1"/>
</dbReference>
<evidence type="ECO:0000256" key="3">
    <source>
        <dbReference type="ARBA" id="ARBA00022801"/>
    </source>
</evidence>
<evidence type="ECO:0000313" key="6">
    <source>
        <dbReference type="EMBL" id="BCQ36557.1"/>
    </source>
</evidence>
<dbReference type="CDD" id="cd06583">
    <property type="entry name" value="PGRP"/>
    <property type="match status" value="1"/>
</dbReference>
<dbReference type="Gene3D" id="3.40.80.10">
    <property type="entry name" value="Peptidoglycan recognition protein-like"/>
    <property type="match status" value="1"/>
</dbReference>
<evidence type="ECO:0000313" key="7">
    <source>
        <dbReference type="Proteomes" id="UP000677515"/>
    </source>
</evidence>
<dbReference type="EMBL" id="AP024329">
    <property type="protein sequence ID" value="BCQ36557.1"/>
    <property type="molecule type" value="Genomic_DNA"/>
</dbReference>
<gene>
    <name evidence="6" type="ORF">ERHA53_39000</name>
</gene>
<keyword evidence="4" id="KW-0961">Cell wall biogenesis/degradation</keyword>
<keyword evidence="3" id="KW-0378">Hydrolase</keyword>
<dbReference type="InterPro" id="IPR036505">
    <property type="entry name" value="Amidase/PGRP_sf"/>
</dbReference>
<name>A0ABM7N534_ERWRD</name>
<evidence type="ECO:0000256" key="2">
    <source>
        <dbReference type="ARBA" id="ARBA00011901"/>
    </source>
</evidence>
<sequence>MLYIDANGYIDAVRITKKIFHSLHHGNMGHVNGIVVHQTGAATLQSTFNSYQHANANGAHFIIDKDGTIYQTASLFKMTYHVGRMKSRCLITQKCEPAELKKATQLENAWRTKEISDRERQKPWPDRFPANTDAIGIEIVGEAFKTEDLKEYPDGRIFEAVNQHQSESLEWLVRELKSTLKISTSEIFRHPEIARKNITEASSAKW</sequence>
<evidence type="ECO:0000256" key="1">
    <source>
        <dbReference type="ARBA" id="ARBA00001561"/>
    </source>
</evidence>
<proteinExistence type="predicted"/>
<dbReference type="PANTHER" id="PTHR30417">
    <property type="entry name" value="N-ACETYLMURAMOYL-L-ALANINE AMIDASE AMID"/>
    <property type="match status" value="1"/>
</dbReference>
<protein>
    <recommendedName>
        <fullName evidence="2">N-acetylmuramoyl-L-alanine amidase</fullName>
        <ecNumber evidence="2">3.5.1.28</ecNumber>
    </recommendedName>
</protein>
<comment type="catalytic activity">
    <reaction evidence="1">
        <text>Hydrolyzes the link between N-acetylmuramoyl residues and L-amino acid residues in certain cell-wall glycopeptides.</text>
        <dbReference type="EC" id="3.5.1.28"/>
    </reaction>
</comment>
<dbReference type="InterPro" id="IPR002502">
    <property type="entry name" value="Amidase_domain"/>
</dbReference>
<feature type="domain" description="N-acetylmuramoyl-L-alanine amidase" evidence="5">
    <location>
        <begin position="30"/>
        <end position="194"/>
    </location>
</feature>
<keyword evidence="7" id="KW-1185">Reference proteome</keyword>
<dbReference type="Proteomes" id="UP000677515">
    <property type="component" value="Chromosome"/>
</dbReference>
<reference evidence="6 7" key="1">
    <citation type="submission" date="2021-01" db="EMBL/GenBank/DDBJ databases">
        <title>Complete genome sequence of Erwinia rhapontici MAFF 311153.</title>
        <authorList>
            <person name="Morohoshi T."/>
            <person name="Someya N."/>
        </authorList>
    </citation>
    <scope>NUCLEOTIDE SEQUENCE [LARGE SCALE GENOMIC DNA]</scope>
    <source>
        <strain evidence="6 7">MAFF 311153</strain>
    </source>
</reference>
<evidence type="ECO:0000259" key="5">
    <source>
        <dbReference type="Pfam" id="PF01510"/>
    </source>
</evidence>